<gene>
    <name evidence="1" type="ORF">HDG41_001994</name>
</gene>
<sequence length="113" mass="11540">MDVPPIDVPEPLPEVPVPVPPLVVPPVVVLPPLAAAGVDAPDEALPPALVPVGALLFPPPPPPQFAATIAATAIAVPNRLARSNKRIETMADSPLLAVAPPNMGRVECPRNVG</sequence>
<proteinExistence type="predicted"/>
<dbReference type="RefSeq" id="WP_311733465.1">
    <property type="nucleotide sequence ID" value="NZ_JACHDE010000003.1"/>
</dbReference>
<dbReference type="AlphaFoldDB" id="A0A7W8P2F1"/>
<evidence type="ECO:0000313" key="2">
    <source>
        <dbReference type="Proteomes" id="UP000592820"/>
    </source>
</evidence>
<evidence type="ECO:0000313" key="1">
    <source>
        <dbReference type="EMBL" id="MBB5399945.1"/>
    </source>
</evidence>
<protein>
    <submittedName>
        <fullName evidence="1">Uncharacterized protein</fullName>
    </submittedName>
</protein>
<reference evidence="1 2" key="1">
    <citation type="submission" date="2020-08" db="EMBL/GenBank/DDBJ databases">
        <title>Genomic Encyclopedia of Type Strains, Phase IV (KMG-V): Genome sequencing to study the core and pangenomes of soil and plant-associated prokaryotes.</title>
        <authorList>
            <person name="Whitman W."/>
        </authorList>
    </citation>
    <scope>NUCLEOTIDE SEQUENCE [LARGE SCALE GENOMIC DNA]</scope>
    <source>
        <strain evidence="1 2">JPY162</strain>
    </source>
</reference>
<comment type="caution">
    <text evidence="1">The sequence shown here is derived from an EMBL/GenBank/DDBJ whole genome shotgun (WGS) entry which is preliminary data.</text>
</comment>
<name>A0A7W8P2F1_9BURK</name>
<organism evidence="1 2">
    <name type="scientific">Paraburkholderia youngii</name>
    <dbReference type="NCBI Taxonomy" id="2782701"/>
    <lineage>
        <taxon>Bacteria</taxon>
        <taxon>Pseudomonadati</taxon>
        <taxon>Pseudomonadota</taxon>
        <taxon>Betaproteobacteria</taxon>
        <taxon>Burkholderiales</taxon>
        <taxon>Burkholderiaceae</taxon>
        <taxon>Paraburkholderia</taxon>
    </lineage>
</organism>
<dbReference type="EMBL" id="JACHDE010000003">
    <property type="protein sequence ID" value="MBB5399945.1"/>
    <property type="molecule type" value="Genomic_DNA"/>
</dbReference>
<accession>A0A7W8P2F1</accession>
<dbReference type="Proteomes" id="UP000592820">
    <property type="component" value="Unassembled WGS sequence"/>
</dbReference>